<evidence type="ECO:0000313" key="2">
    <source>
        <dbReference type="Proteomes" id="UP000011135"/>
    </source>
</evidence>
<name>L8JWY4_9BACT</name>
<sequence length="37" mass="4098">MQLSGGAFFGTSVTQTLVFPETSHWNFLTEIVSVIDH</sequence>
<keyword evidence="2" id="KW-1185">Reference proteome</keyword>
<dbReference type="AlphaFoldDB" id="L8JWY4"/>
<reference evidence="1 2" key="1">
    <citation type="submission" date="2012-12" db="EMBL/GenBank/DDBJ databases">
        <title>Genome assembly of Fulvivirga imtechensis AK7.</title>
        <authorList>
            <person name="Nupur N."/>
            <person name="Khatri I."/>
            <person name="Kumar R."/>
            <person name="Subramanian S."/>
            <person name="Pinnaka A."/>
        </authorList>
    </citation>
    <scope>NUCLEOTIDE SEQUENCE [LARGE SCALE GENOMIC DNA]</scope>
    <source>
        <strain evidence="1 2">AK7</strain>
    </source>
</reference>
<evidence type="ECO:0000313" key="1">
    <source>
        <dbReference type="EMBL" id="ELR72139.1"/>
    </source>
</evidence>
<dbReference type="EMBL" id="AMZN01000027">
    <property type="protein sequence ID" value="ELR72139.1"/>
    <property type="molecule type" value="Genomic_DNA"/>
</dbReference>
<dbReference type="Proteomes" id="UP000011135">
    <property type="component" value="Unassembled WGS sequence"/>
</dbReference>
<protein>
    <submittedName>
        <fullName evidence="1">Uncharacterized protein</fullName>
    </submittedName>
</protein>
<organism evidence="1 2">
    <name type="scientific">Fulvivirga imtechensis AK7</name>
    <dbReference type="NCBI Taxonomy" id="1237149"/>
    <lineage>
        <taxon>Bacteria</taxon>
        <taxon>Pseudomonadati</taxon>
        <taxon>Bacteroidota</taxon>
        <taxon>Cytophagia</taxon>
        <taxon>Cytophagales</taxon>
        <taxon>Fulvivirgaceae</taxon>
        <taxon>Fulvivirga</taxon>
    </lineage>
</organism>
<comment type="caution">
    <text evidence="1">The sequence shown here is derived from an EMBL/GenBank/DDBJ whole genome shotgun (WGS) entry which is preliminary data.</text>
</comment>
<accession>L8JWY4</accession>
<proteinExistence type="predicted"/>
<gene>
    <name evidence="1" type="ORF">C900_01881</name>
</gene>